<dbReference type="SUPFAM" id="SSF57845">
    <property type="entry name" value="B-box zinc-binding domain"/>
    <property type="match status" value="1"/>
</dbReference>
<dbReference type="EMBL" id="JBHFQA010000020">
    <property type="protein sequence ID" value="KAL2080935.1"/>
    <property type="molecule type" value="Genomic_DNA"/>
</dbReference>
<dbReference type="SMART" id="SM00336">
    <property type="entry name" value="BBOX"/>
    <property type="match status" value="1"/>
</dbReference>
<evidence type="ECO:0000256" key="4">
    <source>
        <dbReference type="ARBA" id="ARBA00022723"/>
    </source>
</evidence>
<dbReference type="Gene3D" id="2.60.120.920">
    <property type="match status" value="1"/>
</dbReference>
<evidence type="ECO:0000256" key="7">
    <source>
        <dbReference type="PROSITE-ProRule" id="PRU00024"/>
    </source>
</evidence>
<keyword evidence="5 7" id="KW-0863">Zinc-finger</keyword>
<protein>
    <recommendedName>
        <fullName evidence="14">Zinc-binding protein A33-like</fullName>
    </recommendedName>
</protein>
<feature type="domain" description="RING-type" evidence="9">
    <location>
        <begin position="13"/>
        <end position="53"/>
    </location>
</feature>
<dbReference type="InterPro" id="IPR003879">
    <property type="entry name" value="Butyrophylin_SPRY"/>
</dbReference>
<dbReference type="PROSITE" id="PS50119">
    <property type="entry name" value="ZF_BBOX"/>
    <property type="match status" value="1"/>
</dbReference>
<feature type="domain" description="B30.2/SPRY" evidence="11">
    <location>
        <begin position="268"/>
        <end position="460"/>
    </location>
</feature>
<dbReference type="Gene3D" id="3.30.160.60">
    <property type="entry name" value="Classic Zinc Finger"/>
    <property type="match status" value="1"/>
</dbReference>
<evidence type="ECO:0008006" key="14">
    <source>
        <dbReference type="Google" id="ProtNLM"/>
    </source>
</evidence>
<dbReference type="CDD" id="cd12893">
    <property type="entry name" value="SPRY_PRY_TRIM35"/>
    <property type="match status" value="1"/>
</dbReference>
<evidence type="ECO:0000259" key="11">
    <source>
        <dbReference type="PROSITE" id="PS50188"/>
    </source>
</evidence>
<dbReference type="InterPro" id="IPR013320">
    <property type="entry name" value="ConA-like_dom_sf"/>
</dbReference>
<feature type="domain" description="B box-type" evidence="10">
    <location>
        <begin position="80"/>
        <end position="121"/>
    </location>
</feature>
<dbReference type="PRINTS" id="PR01407">
    <property type="entry name" value="BUTYPHLNCDUF"/>
</dbReference>
<dbReference type="InterPro" id="IPR001870">
    <property type="entry name" value="B30.2/SPRY"/>
</dbReference>
<proteinExistence type="inferred from homology"/>
<dbReference type="PROSITE" id="PS50089">
    <property type="entry name" value="ZF_RING_2"/>
    <property type="match status" value="1"/>
</dbReference>
<dbReference type="InterPro" id="IPR013083">
    <property type="entry name" value="Znf_RING/FYVE/PHD"/>
</dbReference>
<comment type="similarity">
    <text evidence="2">Belongs to the TRIM/RBCC family.</text>
</comment>
<keyword evidence="3" id="KW-0963">Cytoplasm</keyword>
<evidence type="ECO:0000313" key="12">
    <source>
        <dbReference type="EMBL" id="KAL2080935.1"/>
    </source>
</evidence>
<dbReference type="InterPro" id="IPR006574">
    <property type="entry name" value="PRY"/>
</dbReference>
<dbReference type="Gene3D" id="3.30.40.10">
    <property type="entry name" value="Zinc/RING finger domain, C3HC4 (zinc finger)"/>
    <property type="match status" value="1"/>
</dbReference>
<evidence type="ECO:0000313" key="13">
    <source>
        <dbReference type="Proteomes" id="UP001591681"/>
    </source>
</evidence>
<keyword evidence="8" id="KW-0175">Coiled coil</keyword>
<dbReference type="InterPro" id="IPR017907">
    <property type="entry name" value="Znf_RING_CS"/>
</dbReference>
<organism evidence="12 13">
    <name type="scientific">Coilia grayii</name>
    <name type="common">Gray's grenadier anchovy</name>
    <dbReference type="NCBI Taxonomy" id="363190"/>
    <lineage>
        <taxon>Eukaryota</taxon>
        <taxon>Metazoa</taxon>
        <taxon>Chordata</taxon>
        <taxon>Craniata</taxon>
        <taxon>Vertebrata</taxon>
        <taxon>Euteleostomi</taxon>
        <taxon>Actinopterygii</taxon>
        <taxon>Neopterygii</taxon>
        <taxon>Teleostei</taxon>
        <taxon>Clupei</taxon>
        <taxon>Clupeiformes</taxon>
        <taxon>Clupeoidei</taxon>
        <taxon>Engraulidae</taxon>
        <taxon>Coilinae</taxon>
        <taxon>Coilia</taxon>
    </lineage>
</organism>
<sequence length="464" mass="53857">MASISLSEDDLSCPVCCEIFKDPVLLLCSHSICKVCLEEFWKSRGVRECPVCRKRSSLENPPLNLHLRKLCETFRQEGSQREPLCTLHRSELKLFCEDDKQLVCLVCRDSKLHKKHKFSPIGEAALERKEKLKTKVKVLQEKLDTLKKVQTTCDKTTQHIKVQAQQTERQIKQEFEELRRFLRDEEAARIAALREEERERSWMMKKQTEEINRQIASLSDTIRAIEAVMVTDDITLLQNYKVSMKRAQCTLQDPERLSGALINVAKHLGNLKFSVWESMKEIVQYSPVILDPNTAHPCLVLSEDLTSVRSQDVKQQLPDNPARFDRWVNVLGSEGFKSGTHCWEVEVGEGINWDVGVVTESAKRKGFRKHWHGVWCVVYEKGQYYKLSSHWQKALHNVTWKPQRIRVQLDWDRGELSFYDPDNNTHIHTFTHRFINRVFPCFGSQCTQVPLRIVPLTASVGINM</sequence>
<dbReference type="InterPro" id="IPR043136">
    <property type="entry name" value="B30.2/SPRY_sf"/>
</dbReference>
<dbReference type="Proteomes" id="UP001591681">
    <property type="component" value="Unassembled WGS sequence"/>
</dbReference>
<keyword evidence="6" id="KW-0862">Zinc</keyword>
<dbReference type="Pfam" id="PF00643">
    <property type="entry name" value="zf-B_box"/>
    <property type="match status" value="1"/>
</dbReference>
<dbReference type="InterPro" id="IPR050143">
    <property type="entry name" value="TRIM/RBCC"/>
</dbReference>
<dbReference type="Pfam" id="PF00097">
    <property type="entry name" value="zf-C3HC4"/>
    <property type="match status" value="1"/>
</dbReference>
<dbReference type="GO" id="GO:0008270">
    <property type="term" value="F:zinc ion binding"/>
    <property type="evidence" value="ECO:0007669"/>
    <property type="project" value="UniProtKB-KW"/>
</dbReference>
<dbReference type="PROSITE" id="PS50188">
    <property type="entry name" value="B302_SPRY"/>
    <property type="match status" value="1"/>
</dbReference>
<evidence type="ECO:0000256" key="1">
    <source>
        <dbReference type="ARBA" id="ARBA00004496"/>
    </source>
</evidence>
<dbReference type="InterPro" id="IPR003877">
    <property type="entry name" value="SPRY_dom"/>
</dbReference>
<evidence type="ECO:0000256" key="6">
    <source>
        <dbReference type="ARBA" id="ARBA00022833"/>
    </source>
</evidence>
<comment type="subcellular location">
    <subcellularLocation>
        <location evidence="1">Cytoplasm</location>
    </subcellularLocation>
</comment>
<evidence type="ECO:0000256" key="8">
    <source>
        <dbReference type="SAM" id="Coils"/>
    </source>
</evidence>
<keyword evidence="4" id="KW-0479">Metal-binding</keyword>
<dbReference type="InterPro" id="IPR018957">
    <property type="entry name" value="Znf_C3HC4_RING-type"/>
</dbReference>
<dbReference type="FunFam" id="2.60.120.920:FF:000004">
    <property type="entry name" value="Butyrophilin subfamily 1 member A1"/>
    <property type="match status" value="1"/>
</dbReference>
<dbReference type="SUPFAM" id="SSF49899">
    <property type="entry name" value="Concanavalin A-like lectins/glucanases"/>
    <property type="match status" value="1"/>
</dbReference>
<gene>
    <name evidence="12" type="ORF">ACEWY4_022788</name>
</gene>
<dbReference type="Pfam" id="PF25600">
    <property type="entry name" value="TRIM_CC"/>
    <property type="match status" value="1"/>
</dbReference>
<dbReference type="SMART" id="SM00449">
    <property type="entry name" value="SPRY"/>
    <property type="match status" value="1"/>
</dbReference>
<evidence type="ECO:0000259" key="9">
    <source>
        <dbReference type="PROSITE" id="PS50089"/>
    </source>
</evidence>
<comment type="caution">
    <text evidence="12">The sequence shown here is derived from an EMBL/GenBank/DDBJ whole genome shotgun (WGS) entry which is preliminary data.</text>
</comment>
<evidence type="ECO:0000256" key="5">
    <source>
        <dbReference type="ARBA" id="ARBA00022771"/>
    </source>
</evidence>
<evidence type="ECO:0000256" key="3">
    <source>
        <dbReference type="ARBA" id="ARBA00022490"/>
    </source>
</evidence>
<dbReference type="Pfam" id="PF13765">
    <property type="entry name" value="PRY"/>
    <property type="match status" value="1"/>
</dbReference>
<dbReference type="PANTHER" id="PTHR24103">
    <property type="entry name" value="E3 UBIQUITIN-PROTEIN LIGASE TRIM"/>
    <property type="match status" value="1"/>
</dbReference>
<dbReference type="GO" id="GO:0005737">
    <property type="term" value="C:cytoplasm"/>
    <property type="evidence" value="ECO:0007669"/>
    <property type="project" value="UniProtKB-SubCell"/>
</dbReference>
<dbReference type="PROSITE" id="PS00518">
    <property type="entry name" value="ZF_RING_1"/>
    <property type="match status" value="1"/>
</dbReference>
<dbReference type="InterPro" id="IPR000315">
    <property type="entry name" value="Znf_B-box"/>
</dbReference>
<evidence type="ECO:0000256" key="2">
    <source>
        <dbReference type="ARBA" id="ARBA00008518"/>
    </source>
</evidence>
<accession>A0ABD1J365</accession>
<dbReference type="SMART" id="SM00589">
    <property type="entry name" value="PRY"/>
    <property type="match status" value="1"/>
</dbReference>
<dbReference type="InterPro" id="IPR001841">
    <property type="entry name" value="Znf_RING"/>
</dbReference>
<keyword evidence="13" id="KW-1185">Reference proteome</keyword>
<evidence type="ECO:0000259" key="10">
    <source>
        <dbReference type="PROSITE" id="PS50119"/>
    </source>
</evidence>
<dbReference type="Pfam" id="PF00622">
    <property type="entry name" value="SPRY"/>
    <property type="match status" value="1"/>
</dbReference>
<name>A0ABD1J365_9TELE</name>
<dbReference type="InterPro" id="IPR058030">
    <property type="entry name" value="TRIM8/14/16/25/29/45/65_CC"/>
</dbReference>
<dbReference type="SMART" id="SM00184">
    <property type="entry name" value="RING"/>
    <property type="match status" value="1"/>
</dbReference>
<feature type="coiled-coil region" evidence="8">
    <location>
        <begin position="122"/>
        <end position="184"/>
    </location>
</feature>
<reference evidence="12 13" key="1">
    <citation type="submission" date="2024-09" db="EMBL/GenBank/DDBJ databases">
        <title>A chromosome-level genome assembly of Gray's grenadier anchovy, Coilia grayii.</title>
        <authorList>
            <person name="Fu Z."/>
        </authorList>
    </citation>
    <scope>NUCLEOTIDE SEQUENCE [LARGE SCALE GENOMIC DNA]</scope>
    <source>
        <strain evidence="12">G4</strain>
        <tissue evidence="12">Muscle</tissue>
    </source>
</reference>
<dbReference type="AlphaFoldDB" id="A0ABD1J365"/>
<dbReference type="SUPFAM" id="SSF57850">
    <property type="entry name" value="RING/U-box"/>
    <property type="match status" value="1"/>
</dbReference>